<evidence type="ECO:0000313" key="3">
    <source>
        <dbReference type="Proteomes" id="UP000005951"/>
    </source>
</evidence>
<dbReference type="InterPro" id="IPR046229">
    <property type="entry name" value="TnpC-like"/>
</dbReference>
<dbReference type="Proteomes" id="UP000005951">
    <property type="component" value="Unassembled WGS sequence"/>
</dbReference>
<feature type="coiled-coil region" evidence="1">
    <location>
        <begin position="99"/>
        <end position="126"/>
    </location>
</feature>
<reference evidence="2 3" key="1">
    <citation type="journal article" date="2013" name="Genome Announc.">
        <title>Draft Genome Sequence of Rhodococcus opacus Strain M213 Shows a Diverse Catabolic Potential.</title>
        <authorList>
            <person name="Pathak A."/>
            <person name="Green S.J."/>
            <person name="Ogram A."/>
            <person name="Chauhan A."/>
        </authorList>
    </citation>
    <scope>NUCLEOTIDE SEQUENCE [LARGE SCALE GENOMIC DNA]</scope>
    <source>
        <strain evidence="2 3">M213</strain>
    </source>
</reference>
<gene>
    <name evidence="2" type="ORF">WSS_A40395</name>
</gene>
<accession>K8X5S7</accession>
<name>K8X5S7_RHOOP</name>
<dbReference type="RefSeq" id="WP_005264827.1">
    <property type="nucleotide sequence ID" value="NZ_AJYC02000187.1"/>
</dbReference>
<dbReference type="EMBL" id="AJYC02000187">
    <property type="protein sequence ID" value="EKT76894.1"/>
    <property type="molecule type" value="Genomic_DNA"/>
</dbReference>
<keyword evidence="1" id="KW-0175">Coiled coil</keyword>
<evidence type="ECO:0008006" key="4">
    <source>
        <dbReference type="Google" id="ProtNLM"/>
    </source>
</evidence>
<proteinExistence type="predicted"/>
<sequence>MAGNVDNLRKAAAAKRDAATKRAEKGLRHAIRIGAPITFESVAAHAGVSKDFLYRTPALRARIEQLRRQQAGMSPVAPSCRRPDRGLAEDANSIVLTLTAKLAEERERYRRDVTQLKAELSAAHGRILELSRRAVQPPE</sequence>
<evidence type="ECO:0000313" key="2">
    <source>
        <dbReference type="EMBL" id="EKT76894.1"/>
    </source>
</evidence>
<comment type="caution">
    <text evidence="2">The sequence shown here is derived from an EMBL/GenBank/DDBJ whole genome shotgun (WGS) entry which is preliminary data.</text>
</comment>
<organism evidence="2 3">
    <name type="scientific">Rhodococcus opacus M213</name>
    <dbReference type="NCBI Taxonomy" id="1129896"/>
    <lineage>
        <taxon>Bacteria</taxon>
        <taxon>Bacillati</taxon>
        <taxon>Actinomycetota</taxon>
        <taxon>Actinomycetes</taxon>
        <taxon>Mycobacteriales</taxon>
        <taxon>Nocardiaceae</taxon>
        <taxon>Rhodococcus</taxon>
    </lineage>
</organism>
<protein>
    <recommendedName>
        <fullName evidence="4">Transposase</fullName>
    </recommendedName>
</protein>
<dbReference type="Pfam" id="PF19776">
    <property type="entry name" value="DUF6262"/>
    <property type="match status" value="1"/>
</dbReference>
<dbReference type="AlphaFoldDB" id="K8X5S7"/>
<evidence type="ECO:0000256" key="1">
    <source>
        <dbReference type="SAM" id="Coils"/>
    </source>
</evidence>